<evidence type="ECO:0000313" key="1">
    <source>
        <dbReference type="EMBL" id="KAI3725995.1"/>
    </source>
</evidence>
<evidence type="ECO:0000313" key="2">
    <source>
        <dbReference type="Proteomes" id="UP001056120"/>
    </source>
</evidence>
<reference evidence="1 2" key="2">
    <citation type="journal article" date="2022" name="Mol. Ecol. Resour.">
        <title>The genomes of chicory, endive, great burdock and yacon provide insights into Asteraceae paleo-polyploidization history and plant inulin production.</title>
        <authorList>
            <person name="Fan W."/>
            <person name="Wang S."/>
            <person name="Wang H."/>
            <person name="Wang A."/>
            <person name="Jiang F."/>
            <person name="Liu H."/>
            <person name="Zhao H."/>
            <person name="Xu D."/>
            <person name="Zhang Y."/>
        </authorList>
    </citation>
    <scope>NUCLEOTIDE SEQUENCE [LARGE SCALE GENOMIC DNA]</scope>
    <source>
        <strain evidence="2">cv. Yunnan</strain>
        <tissue evidence="1">Leaves</tissue>
    </source>
</reference>
<organism evidence="1 2">
    <name type="scientific">Smallanthus sonchifolius</name>
    <dbReference type="NCBI Taxonomy" id="185202"/>
    <lineage>
        <taxon>Eukaryota</taxon>
        <taxon>Viridiplantae</taxon>
        <taxon>Streptophyta</taxon>
        <taxon>Embryophyta</taxon>
        <taxon>Tracheophyta</taxon>
        <taxon>Spermatophyta</taxon>
        <taxon>Magnoliopsida</taxon>
        <taxon>eudicotyledons</taxon>
        <taxon>Gunneridae</taxon>
        <taxon>Pentapetalae</taxon>
        <taxon>asterids</taxon>
        <taxon>campanulids</taxon>
        <taxon>Asterales</taxon>
        <taxon>Asteraceae</taxon>
        <taxon>Asteroideae</taxon>
        <taxon>Heliantheae alliance</taxon>
        <taxon>Millerieae</taxon>
        <taxon>Smallanthus</taxon>
    </lineage>
</organism>
<accession>A0ACB9BVJ7</accession>
<keyword evidence="2" id="KW-1185">Reference proteome</keyword>
<protein>
    <submittedName>
        <fullName evidence="1">Uncharacterized protein</fullName>
    </submittedName>
</protein>
<dbReference type="Proteomes" id="UP001056120">
    <property type="component" value="Linkage Group LG22"/>
</dbReference>
<dbReference type="EMBL" id="CM042039">
    <property type="protein sequence ID" value="KAI3725995.1"/>
    <property type="molecule type" value="Genomic_DNA"/>
</dbReference>
<name>A0ACB9BVJ7_9ASTR</name>
<gene>
    <name evidence="1" type="ORF">L1987_65792</name>
</gene>
<proteinExistence type="predicted"/>
<comment type="caution">
    <text evidence="1">The sequence shown here is derived from an EMBL/GenBank/DDBJ whole genome shotgun (WGS) entry which is preliminary data.</text>
</comment>
<reference evidence="2" key="1">
    <citation type="journal article" date="2022" name="Mol. Ecol. Resour.">
        <title>The genomes of chicory, endive, great burdock and yacon provide insights into Asteraceae palaeo-polyploidization history and plant inulin production.</title>
        <authorList>
            <person name="Fan W."/>
            <person name="Wang S."/>
            <person name="Wang H."/>
            <person name="Wang A."/>
            <person name="Jiang F."/>
            <person name="Liu H."/>
            <person name="Zhao H."/>
            <person name="Xu D."/>
            <person name="Zhang Y."/>
        </authorList>
    </citation>
    <scope>NUCLEOTIDE SEQUENCE [LARGE SCALE GENOMIC DNA]</scope>
    <source>
        <strain evidence="2">cv. Yunnan</strain>
    </source>
</reference>
<sequence length="1835" mass="205549">MDSFHLFLERTRLPQPSLQKLAVISIFEKLRLSTALTGPESDPGINAVAQCLSSNSPAVVDQSVRELCLLVKDSKLDVSRGLLELQSTLEGSNSRFVNVFVKAIGFLVQLGFRDDSVSFRFQSPEAHPFVKVVSSRTEVQSELVRQVLLFIVQNRHMGMEGVCEFLRPFLNFLVIQMSSSATTSSFARNLLSSIASLCCSFSQDAIPVFKLLMRCCKYIHCNSAEDATNVSYLMETIVDAFVAVLSHLVDNGVLIHETQLCGAELLEMVFSLCTDIHKYSGGEECIFDMSRRLIVVQAELGLKFIPEASSAMLSLFVSLIQSELEHIQLSILRLVLDLIKWKSRNETLVDVHEEILFVFPAINLMSSPSKYVKEAASELLIILGKLSASFLVTPINELLMEERFPRVSRLEDVIFRVFCHLWFQDQTSFSGSFYQQWASVGNKVVEEKQNSLETWPTSITEYCERMVDIKKSPLPKSQPHELFLREIPPLLGAIASVLIVHPTLGDSAVDLLAVTGKMDPKLGVPLFLVILFYHNIFSGKSEEIDFHDILLKLLRMLPSLVSHPAMIPLVVQTILPMLQKDADPVLYATALRLLCKTWEINDRVFGSLQGLLLPEAFTLFKYERSVCISTAVTIRDVCQKNPDRGVDIILSVEACIESTDAIIQALGIQSLSLLCEADVIDFYTAWSVIVKYVLSYSTDPVVAKSTCLLLRWGAMDAEAYPEYATNVLQILWEVATSKHPCHVSSWANARASAFEALTRYEVPQIRQFISDFREKNVEVLVSETDPKVLEAMERFEEKIITHEHITRRRLVKEKRAPANKIEKLLDVFPRVIGFSGTNIKVRELPGAALFYLSFSTKVENNQGGSKALHDLHGRYENALVEIAASLQLSRNIIVALLSLQSWKPFLQRWLRGCITLMNVKVSSSVLDTTSKAADGILKSMRQMAEKSIPRSAENIGLAVGALCLVLPPSAHATKASASKFLLSWLFQHEHEYRQWSAAISLGIISSCLHVTDHKQKFQNINALIEVACTSKSTLVRGACGVALGYSCQDLLTRFQAGDDYHMNKEALEMHETELLGKIIRTLCRLIDEYAQSSTSTLQTLSEYFPQVTNDTDPDITRSISNISSDHLEEDLWGVSGLIIGLGSSVTAIYRSGRIDAVKKIKNLIISWIPLENPLDPVLSVGACLAIPFVVSFCQKVELIDGAELEYLVSGYRNLINELISTKNSGTFRQSLLMASCVGAGNFLGCILNEGIHSLDAKCVRDLLDMFKKIYSTSQPPLMHLGAMLGVVNALGAGGGTLFLHCPLSFSQSSSKHKESSCITGPLFSNSVMELSLTSLIQDIFLVAQHSDDNQLQHYASWAVSFLRNYIWSSDLHNEDRAKPNSASQSFPEDSIVMKLSLWLLNLNCSGTASPSHVNTVATVLRCLTNAPRLPQLDWGAIIRRCMRYEEQVSEISQGGYNLENQKLREECLVFSLVHGSNFDALLTFLDELFNLSRFKMLEMNLQLSILSHLPHTLKIFSGSRLEKLFDDVVRFVQSPLSSDEIYNPEKKSLLRTSCWKGVRLCFEEAYLDSEKLMPKFENCMELLFSLLPEFSGLRSLENNRTYERQEWSEAVRCLGKARPHWLSHFLQIPETSFSQESHRFFDAKKKMIARARLVEIGSIPVAELSKLRPYILNFRSDGIWDILVEVVMALQHAEGSVKRQWLVAAAEISCVTSCPTTAMQFISLLCGSWSKYMPLLIVNPHVVLSDLPVTLTSLLLDDSHWAVVVDSVISLMWTSTKRIYEYVTNANDFSSQGSLDESEKDTCVFLLKVMHHTCVAFKDHLTPEQRLMLANMTVP</sequence>